<keyword evidence="5 11" id="KW-0418">Kinase</keyword>
<evidence type="ECO:0000259" key="9">
    <source>
        <dbReference type="Pfam" id="PF00275"/>
    </source>
</evidence>
<dbReference type="Gene3D" id="3.65.10.10">
    <property type="entry name" value="Enolpyruvate transferase domain"/>
    <property type="match status" value="1"/>
</dbReference>
<dbReference type="EMBL" id="MLJW01003425">
    <property type="protein sequence ID" value="OIQ72083.1"/>
    <property type="molecule type" value="Genomic_DNA"/>
</dbReference>
<dbReference type="PANTHER" id="PTHR21090">
    <property type="entry name" value="AROM/DEHYDROQUINATE SYNTHASE"/>
    <property type="match status" value="1"/>
</dbReference>
<evidence type="ECO:0000256" key="3">
    <source>
        <dbReference type="ARBA" id="ARBA00022679"/>
    </source>
</evidence>
<keyword evidence="3 11" id="KW-0808">Transferase</keyword>
<dbReference type="NCBIfam" id="TIGR00017">
    <property type="entry name" value="cmk"/>
    <property type="match status" value="1"/>
</dbReference>
<evidence type="ECO:0000259" key="10">
    <source>
        <dbReference type="Pfam" id="PF02224"/>
    </source>
</evidence>
<organism evidence="11">
    <name type="scientific">mine drainage metagenome</name>
    <dbReference type="NCBI Taxonomy" id="410659"/>
    <lineage>
        <taxon>unclassified sequences</taxon>
        <taxon>metagenomes</taxon>
        <taxon>ecological metagenomes</taxon>
    </lineage>
</organism>
<dbReference type="Gene3D" id="3.40.50.300">
    <property type="entry name" value="P-loop containing nucleotide triphosphate hydrolases"/>
    <property type="match status" value="1"/>
</dbReference>
<dbReference type="InterPro" id="IPR011994">
    <property type="entry name" value="Cytidylate_kinase_dom"/>
</dbReference>
<name>A0A1J5Q3P7_9ZZZZ</name>
<keyword evidence="6" id="KW-0067">ATP-binding</keyword>
<comment type="similarity">
    <text evidence="1">Belongs to the cytidylate kinase family. Type 1 subfamily.</text>
</comment>
<evidence type="ECO:0000256" key="8">
    <source>
        <dbReference type="ARBA" id="ARBA00048478"/>
    </source>
</evidence>
<dbReference type="SUPFAM" id="SSF52540">
    <property type="entry name" value="P-loop containing nucleoside triphosphate hydrolases"/>
    <property type="match status" value="1"/>
</dbReference>
<dbReference type="InterPro" id="IPR023193">
    <property type="entry name" value="EPSP_synthase_CS"/>
</dbReference>
<dbReference type="EC" id="2.7.4.25" evidence="2"/>
<evidence type="ECO:0000256" key="2">
    <source>
        <dbReference type="ARBA" id="ARBA00012906"/>
    </source>
</evidence>
<dbReference type="AlphaFoldDB" id="A0A1J5Q3P7"/>
<feature type="domain" description="Cytidylate kinase" evidence="10">
    <location>
        <begin position="187"/>
        <end position="395"/>
    </location>
</feature>
<evidence type="ECO:0000256" key="4">
    <source>
        <dbReference type="ARBA" id="ARBA00022741"/>
    </source>
</evidence>
<feature type="domain" description="Enolpyruvate transferase" evidence="9">
    <location>
        <begin position="2"/>
        <end position="173"/>
    </location>
</feature>
<reference evidence="11" key="1">
    <citation type="submission" date="2016-10" db="EMBL/GenBank/DDBJ databases">
        <title>Sequence of Gallionella enrichment culture.</title>
        <authorList>
            <person name="Poehlein A."/>
            <person name="Muehling M."/>
            <person name="Daniel R."/>
        </authorList>
    </citation>
    <scope>NUCLEOTIDE SEQUENCE</scope>
</reference>
<dbReference type="GO" id="GO:0005524">
    <property type="term" value="F:ATP binding"/>
    <property type="evidence" value="ECO:0007669"/>
    <property type="project" value="UniProtKB-KW"/>
</dbReference>
<sequence length="403" mass="43023">MMGAHVISGPNWLEVRRGSWPLKAIDLDCNHIPDAAMTLAVMALYATGTSTLRNIASWRVKETDRLAAMACELRKLGATVQEGADFIRITPPATGFAAGPPQGETAPSGGSAVRAATSVGAISHWQAASIHTYDDHRMAMCFALAAFNPAGLPVRIVDPKCVAKTFPDYFEALFSLVQTPAQAIPVICIDGPTASGKGTLAAHVAQQLGFHLLDSGALYRITALAARRAGLMPDASAEPAIDEMAKRLSIEFTAGRVLMGGDDVTQAIRTEEIGMCASAISALPEVREALVALQHGFRCLPGLVADGRDMGTVIFPDAPLKLFLTASAEQRAQRRFKQLISKGISTTLDALYADLQARDARDTSRSVAPLKPAQDARLLDNSALSIEESVSLVLHWWQGRQPF</sequence>
<dbReference type="Pfam" id="PF00275">
    <property type="entry name" value="EPSP_synthase"/>
    <property type="match status" value="1"/>
</dbReference>
<protein>
    <recommendedName>
        <fullName evidence="2">(d)CMP kinase</fullName>
        <ecNumber evidence="2">2.7.4.25</ecNumber>
    </recommendedName>
</protein>
<comment type="catalytic activity">
    <reaction evidence="7">
        <text>dCMP + ATP = dCDP + ADP</text>
        <dbReference type="Rhea" id="RHEA:25094"/>
        <dbReference type="ChEBI" id="CHEBI:30616"/>
        <dbReference type="ChEBI" id="CHEBI:57566"/>
        <dbReference type="ChEBI" id="CHEBI:58593"/>
        <dbReference type="ChEBI" id="CHEBI:456216"/>
        <dbReference type="EC" id="2.7.4.25"/>
    </reaction>
</comment>
<gene>
    <name evidence="11" type="primary">cmk_11</name>
    <name evidence="11" type="ORF">GALL_462950</name>
</gene>
<dbReference type="PROSITE" id="PS00885">
    <property type="entry name" value="EPSP_SYNTHASE_2"/>
    <property type="match status" value="1"/>
</dbReference>
<dbReference type="InterPro" id="IPR003136">
    <property type="entry name" value="Cytidylate_kin"/>
</dbReference>
<dbReference type="GO" id="GO:0036431">
    <property type="term" value="F:dCMP kinase activity"/>
    <property type="evidence" value="ECO:0007669"/>
    <property type="project" value="InterPro"/>
</dbReference>
<evidence type="ECO:0000256" key="7">
    <source>
        <dbReference type="ARBA" id="ARBA00047615"/>
    </source>
</evidence>
<dbReference type="InterPro" id="IPR036968">
    <property type="entry name" value="Enolpyruvate_Tfrase_sf"/>
</dbReference>
<accession>A0A1J5Q3P7</accession>
<dbReference type="CDD" id="cd02020">
    <property type="entry name" value="CMPK"/>
    <property type="match status" value="1"/>
</dbReference>
<comment type="catalytic activity">
    <reaction evidence="8">
        <text>CMP + ATP = CDP + ADP</text>
        <dbReference type="Rhea" id="RHEA:11600"/>
        <dbReference type="ChEBI" id="CHEBI:30616"/>
        <dbReference type="ChEBI" id="CHEBI:58069"/>
        <dbReference type="ChEBI" id="CHEBI:60377"/>
        <dbReference type="ChEBI" id="CHEBI:456216"/>
        <dbReference type="EC" id="2.7.4.25"/>
    </reaction>
</comment>
<dbReference type="GO" id="GO:0003866">
    <property type="term" value="F:3-phosphoshikimate 1-carboxyvinyltransferase activity"/>
    <property type="evidence" value="ECO:0007669"/>
    <property type="project" value="TreeGrafter"/>
</dbReference>
<evidence type="ECO:0000256" key="5">
    <source>
        <dbReference type="ARBA" id="ARBA00022777"/>
    </source>
</evidence>
<dbReference type="HAMAP" id="MF_00238">
    <property type="entry name" value="Cytidyl_kinase_type1"/>
    <property type="match status" value="1"/>
</dbReference>
<dbReference type="GO" id="GO:0009423">
    <property type="term" value="P:chorismate biosynthetic process"/>
    <property type="evidence" value="ECO:0007669"/>
    <property type="project" value="TreeGrafter"/>
</dbReference>
<dbReference type="SUPFAM" id="SSF55205">
    <property type="entry name" value="EPT/RTPC-like"/>
    <property type="match status" value="1"/>
</dbReference>
<proteinExistence type="inferred from homology"/>
<dbReference type="PANTHER" id="PTHR21090:SF5">
    <property type="entry name" value="PENTAFUNCTIONAL AROM POLYPEPTIDE"/>
    <property type="match status" value="1"/>
</dbReference>
<evidence type="ECO:0000256" key="6">
    <source>
        <dbReference type="ARBA" id="ARBA00022840"/>
    </source>
</evidence>
<dbReference type="InterPro" id="IPR027417">
    <property type="entry name" value="P-loop_NTPase"/>
</dbReference>
<keyword evidence="4" id="KW-0547">Nucleotide-binding</keyword>
<dbReference type="GO" id="GO:0036430">
    <property type="term" value="F:CMP kinase activity"/>
    <property type="evidence" value="ECO:0007669"/>
    <property type="project" value="RHEA"/>
</dbReference>
<comment type="caution">
    <text evidence="11">The sequence shown here is derived from an EMBL/GenBank/DDBJ whole genome shotgun (WGS) entry which is preliminary data.</text>
</comment>
<dbReference type="InterPro" id="IPR001986">
    <property type="entry name" value="Enolpyruvate_Tfrase_dom"/>
</dbReference>
<dbReference type="Pfam" id="PF02224">
    <property type="entry name" value="Cytidylate_kin"/>
    <property type="match status" value="1"/>
</dbReference>
<evidence type="ECO:0000256" key="1">
    <source>
        <dbReference type="ARBA" id="ARBA00009427"/>
    </source>
</evidence>
<evidence type="ECO:0000313" key="11">
    <source>
        <dbReference type="EMBL" id="OIQ72083.1"/>
    </source>
</evidence>
<dbReference type="InterPro" id="IPR013792">
    <property type="entry name" value="RNA3'P_cycl/enolpyr_Trfase_a/b"/>
</dbReference>